<feature type="non-terminal residue" evidence="1">
    <location>
        <position position="1"/>
    </location>
</feature>
<comment type="caution">
    <text evidence="1">The sequence shown here is derived from an EMBL/GenBank/DDBJ whole genome shotgun (WGS) entry which is preliminary data.</text>
</comment>
<proteinExistence type="predicted"/>
<keyword evidence="2" id="KW-1185">Reference proteome</keyword>
<sequence>DLESDVLHRDVKPGILSCFGDIALAIGGRFESYLEVSFGVLMSACNLSANTQASDYDTIDYNNQLRVGIFEAFVGIVQGLKSDGKAQLILPQVQNILNFMSVVYSDQTRSEDVTKAMIGLLGDLADAFANGGIRDYVRADWIQELIKEGRANPRGSSIREVSRWAREMVKRASA</sequence>
<gene>
    <name evidence="1" type="primary">kap95_2</name>
    <name evidence="1" type="ORF">LPJ66_009620</name>
</gene>
<name>A0ACC1I3F7_9FUNG</name>
<protein>
    <submittedName>
        <fullName evidence="1">Karyopherin Kap95</fullName>
    </submittedName>
</protein>
<dbReference type="EMBL" id="JANBPG010002254">
    <property type="protein sequence ID" value="KAJ1886462.1"/>
    <property type="molecule type" value="Genomic_DNA"/>
</dbReference>
<reference evidence="1" key="1">
    <citation type="submission" date="2022-07" db="EMBL/GenBank/DDBJ databases">
        <title>Phylogenomic reconstructions and comparative analyses of Kickxellomycotina fungi.</title>
        <authorList>
            <person name="Reynolds N.K."/>
            <person name="Stajich J.E."/>
            <person name="Barry K."/>
            <person name="Grigoriev I.V."/>
            <person name="Crous P."/>
            <person name="Smith M.E."/>
        </authorList>
    </citation>
    <scope>NUCLEOTIDE SEQUENCE</scope>
    <source>
        <strain evidence="1">Benny 63K</strain>
    </source>
</reference>
<accession>A0ACC1I3F7</accession>
<dbReference type="Proteomes" id="UP001150581">
    <property type="component" value="Unassembled WGS sequence"/>
</dbReference>
<evidence type="ECO:0000313" key="1">
    <source>
        <dbReference type="EMBL" id="KAJ1886462.1"/>
    </source>
</evidence>
<evidence type="ECO:0000313" key="2">
    <source>
        <dbReference type="Proteomes" id="UP001150581"/>
    </source>
</evidence>
<organism evidence="1 2">
    <name type="scientific">Kickxella alabastrina</name>
    <dbReference type="NCBI Taxonomy" id="61397"/>
    <lineage>
        <taxon>Eukaryota</taxon>
        <taxon>Fungi</taxon>
        <taxon>Fungi incertae sedis</taxon>
        <taxon>Zoopagomycota</taxon>
        <taxon>Kickxellomycotina</taxon>
        <taxon>Kickxellomycetes</taxon>
        <taxon>Kickxellales</taxon>
        <taxon>Kickxellaceae</taxon>
        <taxon>Kickxella</taxon>
    </lineage>
</organism>